<dbReference type="PANTHER" id="PTHR30572">
    <property type="entry name" value="MEMBRANE COMPONENT OF TRANSPORTER-RELATED"/>
    <property type="match status" value="1"/>
</dbReference>
<feature type="transmembrane region" description="Helical" evidence="6">
    <location>
        <begin position="679"/>
        <end position="701"/>
    </location>
</feature>
<accession>A0ABV0BUF8</accession>
<protein>
    <submittedName>
        <fullName evidence="9">FtsX-like permease family protein</fullName>
    </submittedName>
</protein>
<feature type="transmembrane region" description="Helical" evidence="6">
    <location>
        <begin position="329"/>
        <end position="352"/>
    </location>
</feature>
<evidence type="ECO:0000259" key="7">
    <source>
        <dbReference type="Pfam" id="PF02687"/>
    </source>
</evidence>
<dbReference type="Proteomes" id="UP001409291">
    <property type="component" value="Unassembled WGS sequence"/>
</dbReference>
<feature type="domain" description="MacB-like periplasmic core" evidence="8">
    <location>
        <begin position="18"/>
        <end position="239"/>
    </location>
</feature>
<feature type="transmembrane region" description="Helical" evidence="6">
    <location>
        <begin position="759"/>
        <end position="778"/>
    </location>
</feature>
<evidence type="ECO:0000313" key="9">
    <source>
        <dbReference type="EMBL" id="MEN5378190.1"/>
    </source>
</evidence>
<keyword evidence="3 6" id="KW-0812">Transmembrane</keyword>
<dbReference type="Pfam" id="PF12704">
    <property type="entry name" value="MacB_PCD"/>
    <property type="match status" value="1"/>
</dbReference>
<feature type="domain" description="ABC3 transporter permease C-terminal" evidence="7">
    <location>
        <begin position="682"/>
        <end position="792"/>
    </location>
</feature>
<feature type="domain" description="ABC3 transporter permease C-terminal" evidence="7">
    <location>
        <begin position="289"/>
        <end position="401"/>
    </location>
</feature>
<gene>
    <name evidence="9" type="ORF">ABE541_13050</name>
</gene>
<dbReference type="InterPro" id="IPR003838">
    <property type="entry name" value="ABC3_permease_C"/>
</dbReference>
<keyword evidence="2" id="KW-1003">Cell membrane</keyword>
<evidence type="ECO:0000256" key="1">
    <source>
        <dbReference type="ARBA" id="ARBA00004651"/>
    </source>
</evidence>
<comment type="caution">
    <text evidence="9">The sequence shown here is derived from an EMBL/GenBank/DDBJ whole genome shotgun (WGS) entry which is preliminary data.</text>
</comment>
<name>A0ABV0BUF8_9SPHI</name>
<feature type="transmembrane region" description="Helical" evidence="6">
    <location>
        <begin position="728"/>
        <end position="747"/>
    </location>
</feature>
<evidence type="ECO:0000256" key="4">
    <source>
        <dbReference type="ARBA" id="ARBA00022989"/>
    </source>
</evidence>
<dbReference type="PROSITE" id="PS51257">
    <property type="entry name" value="PROKAR_LIPOPROTEIN"/>
    <property type="match status" value="1"/>
</dbReference>
<dbReference type="RefSeq" id="WP_346581447.1">
    <property type="nucleotide sequence ID" value="NZ_JBDJLH010000008.1"/>
</dbReference>
<dbReference type="InterPro" id="IPR025857">
    <property type="entry name" value="MacB_PCD"/>
</dbReference>
<evidence type="ECO:0000259" key="8">
    <source>
        <dbReference type="Pfam" id="PF12704"/>
    </source>
</evidence>
<dbReference type="EMBL" id="JBDJNQ010000005">
    <property type="protein sequence ID" value="MEN5378190.1"/>
    <property type="molecule type" value="Genomic_DNA"/>
</dbReference>
<sequence length="799" mass="90818">MNNFKLIFRQLWRNRLFTLLNIVGLSIGISACWVIFRIVNYEFSFDQKHPDKELIYKVHTSYLENNKTDHFDAIPAPLPAFVKDNFSDVAISVPVFSEYFEKVSLPNSKALVFEDPKEIIGTTPDYFKLTDYHWLQGNKDIVFKNPNEVVLTASRAKLYFPKNTFADIIGKTLSYDSTLFTVAGIVEDLAYPSSFIGKEFMQIPAKDWTSTTWTNSNSNWQMFIKVKSSNVIAPILKSVNAKFHEMTNEEFKKYGFSMSSNLIPLSELHFTSFAQKSSDKKTMYGIIGIGIFLLILACINYINLTTAQVPHRAKEIGIRKTLGESQKRITFIFFLETFIITILALLLSWPLVKIIQSSLSSYIPQQMYSFADNLTVLSFIAGTTILITLLSSWYPAMLINRVKISEVIKITGGSKVKMGGLSLRKTLIVFQFVIAQIFVVSTFIIGMQLKHSLNSKLGFNKEAIVTLQLPYKSFQNADTDPFTYKHALEGLSVIKHVSLGHLPMSGDHWGNSIVVKSDTGEVRVDHQFKFIDDDYFKLYNINILAGRAIKLSDTASGIALNLVAIEKLGFKSASEAIGNFVKIDDQDRQIVTVIDNFHSKNMHSKIGPLELRPSNKKEQLKNMSIQLPDHQEKWPSALQQIEKEWKKYYPNAPFKYEFYDQQIKNQYENDTKFSKIINLSTSITILLSCLGLIGLVTITTAQRTKEIGIRKVLGSKISGIIALLSKEYIKLIFISILIASPIAWWAMNHWLNDFAYKITLSWWMFTIPAVITLLIAFITMSYHSIKAANANPVESLRDE</sequence>
<comment type="subcellular location">
    <subcellularLocation>
        <location evidence="1">Cell membrane</location>
        <topology evidence="1">Multi-pass membrane protein</topology>
    </subcellularLocation>
</comment>
<feature type="transmembrane region" description="Helical" evidence="6">
    <location>
        <begin position="374"/>
        <end position="394"/>
    </location>
</feature>
<dbReference type="InterPro" id="IPR050250">
    <property type="entry name" value="Macrolide_Exporter_MacB"/>
</dbReference>
<keyword evidence="10" id="KW-1185">Reference proteome</keyword>
<evidence type="ECO:0000256" key="6">
    <source>
        <dbReference type="SAM" id="Phobius"/>
    </source>
</evidence>
<organism evidence="9 10">
    <name type="scientific">Sphingobacterium kitahiroshimense</name>
    <dbReference type="NCBI Taxonomy" id="470446"/>
    <lineage>
        <taxon>Bacteria</taxon>
        <taxon>Pseudomonadati</taxon>
        <taxon>Bacteroidota</taxon>
        <taxon>Sphingobacteriia</taxon>
        <taxon>Sphingobacteriales</taxon>
        <taxon>Sphingobacteriaceae</taxon>
        <taxon>Sphingobacterium</taxon>
    </lineage>
</organism>
<evidence type="ECO:0000256" key="5">
    <source>
        <dbReference type="ARBA" id="ARBA00023136"/>
    </source>
</evidence>
<keyword evidence="4 6" id="KW-1133">Transmembrane helix</keyword>
<evidence type="ECO:0000256" key="2">
    <source>
        <dbReference type="ARBA" id="ARBA00022475"/>
    </source>
</evidence>
<feature type="transmembrane region" description="Helical" evidence="6">
    <location>
        <begin position="16"/>
        <end position="36"/>
    </location>
</feature>
<proteinExistence type="predicted"/>
<keyword evidence="5 6" id="KW-0472">Membrane</keyword>
<dbReference type="PANTHER" id="PTHR30572:SF18">
    <property type="entry name" value="ABC-TYPE MACROLIDE FAMILY EXPORT SYSTEM PERMEASE COMPONENT 2"/>
    <property type="match status" value="1"/>
</dbReference>
<evidence type="ECO:0000313" key="10">
    <source>
        <dbReference type="Proteomes" id="UP001409291"/>
    </source>
</evidence>
<feature type="transmembrane region" description="Helical" evidence="6">
    <location>
        <begin position="427"/>
        <end position="447"/>
    </location>
</feature>
<reference evidence="9 10" key="1">
    <citation type="submission" date="2024-04" db="EMBL/GenBank/DDBJ databases">
        <title>WGS of bacteria from Torrens River.</title>
        <authorList>
            <person name="Wyrsch E.R."/>
            <person name="Drigo B."/>
        </authorList>
    </citation>
    <scope>NUCLEOTIDE SEQUENCE [LARGE SCALE GENOMIC DNA]</scope>
    <source>
        <strain evidence="9 10">TWI391</strain>
    </source>
</reference>
<evidence type="ECO:0000256" key="3">
    <source>
        <dbReference type="ARBA" id="ARBA00022692"/>
    </source>
</evidence>
<dbReference type="Pfam" id="PF02687">
    <property type="entry name" value="FtsX"/>
    <property type="match status" value="2"/>
</dbReference>
<feature type="transmembrane region" description="Helical" evidence="6">
    <location>
        <begin position="283"/>
        <end position="304"/>
    </location>
</feature>